<dbReference type="EMBL" id="RXNU01000001">
    <property type="protein sequence ID" value="RTR40940.1"/>
    <property type="molecule type" value="Genomic_DNA"/>
</dbReference>
<keyword evidence="2" id="KW-1185">Reference proteome</keyword>
<organism evidence="1 2">
    <name type="scientific">Shewanella canadensis</name>
    <dbReference type="NCBI Taxonomy" id="271096"/>
    <lineage>
        <taxon>Bacteria</taxon>
        <taxon>Pseudomonadati</taxon>
        <taxon>Pseudomonadota</taxon>
        <taxon>Gammaproteobacteria</taxon>
        <taxon>Alteromonadales</taxon>
        <taxon>Shewanellaceae</taxon>
        <taxon>Shewanella</taxon>
    </lineage>
</organism>
<protein>
    <submittedName>
        <fullName evidence="1">Uncharacterized protein</fullName>
    </submittedName>
</protein>
<comment type="caution">
    <text evidence="1">The sequence shown here is derived from an EMBL/GenBank/DDBJ whole genome shotgun (WGS) entry which is preliminary data.</text>
</comment>
<sequence length="60" mass="7156">MHLSNAEQWAQLCHRQAELVESLSKTFPERRENHTDLGLCWRRLEQQVLRGETPRVDDLK</sequence>
<gene>
    <name evidence="1" type="ORF">EKG38_03240</name>
</gene>
<evidence type="ECO:0000313" key="1">
    <source>
        <dbReference type="EMBL" id="RTR40940.1"/>
    </source>
</evidence>
<reference evidence="1 2" key="1">
    <citation type="submission" date="2018-12" db="EMBL/GenBank/DDBJ databases">
        <authorList>
            <person name="Yu L."/>
        </authorList>
    </citation>
    <scope>NUCLEOTIDE SEQUENCE [LARGE SCALE GENOMIC DNA]</scope>
    <source>
        <strain evidence="1 2">HAW-EB2</strain>
    </source>
</reference>
<dbReference type="AlphaFoldDB" id="A0A3S0S0Q1"/>
<dbReference type="Proteomes" id="UP000267448">
    <property type="component" value="Unassembled WGS sequence"/>
</dbReference>
<accession>A0A3S0S0Q1</accession>
<name>A0A3S0S0Q1_9GAMM</name>
<evidence type="ECO:0000313" key="2">
    <source>
        <dbReference type="Proteomes" id="UP000267448"/>
    </source>
</evidence>
<proteinExistence type="predicted"/>
<dbReference type="OrthoDB" id="6268295at2"/>
<dbReference type="RefSeq" id="WP_126518589.1">
    <property type="nucleotide sequence ID" value="NZ_RXNU01000001.1"/>
</dbReference>